<evidence type="ECO:0000313" key="2">
    <source>
        <dbReference type="EMBL" id="MDQ0214465.1"/>
    </source>
</evidence>
<organism evidence="2 3">
    <name type="scientific">Oikeobacillus pervagus</name>
    <dbReference type="NCBI Taxonomy" id="1325931"/>
    <lineage>
        <taxon>Bacteria</taxon>
        <taxon>Bacillati</taxon>
        <taxon>Bacillota</taxon>
        <taxon>Bacilli</taxon>
        <taxon>Bacillales</taxon>
        <taxon>Bacillaceae</taxon>
        <taxon>Oikeobacillus</taxon>
    </lineage>
</organism>
<comment type="caution">
    <text evidence="2">The sequence shown here is derived from an EMBL/GenBank/DDBJ whole genome shotgun (WGS) entry which is preliminary data.</text>
</comment>
<dbReference type="PANTHER" id="PTHR11614">
    <property type="entry name" value="PHOSPHOLIPASE-RELATED"/>
    <property type="match status" value="1"/>
</dbReference>
<dbReference type="Proteomes" id="UP001237207">
    <property type="component" value="Unassembled WGS sequence"/>
</dbReference>
<evidence type="ECO:0000313" key="3">
    <source>
        <dbReference type="Proteomes" id="UP001237207"/>
    </source>
</evidence>
<name>A0AAJ1SX94_9BACI</name>
<evidence type="ECO:0000259" key="1">
    <source>
        <dbReference type="Pfam" id="PF12146"/>
    </source>
</evidence>
<dbReference type="EMBL" id="JAUSUC010000007">
    <property type="protein sequence ID" value="MDQ0214465.1"/>
    <property type="molecule type" value="Genomic_DNA"/>
</dbReference>
<sequence>MIREDFSLQTMDGTDIFCCKWSNPSIQEIHGIVQISHGMAEHVLRYEDFARYLVDRGFIVFGHDHRGHGKTAKKKEEIGYFTDDDGFEQVVRDVKQLTDLIQNDYPSTPIVLFGHSMGSFIARRYVQLFGHQLVGAIFSGTGGDPGFLGKMGLFIAEREGRKKGRRTASPLLDKLSFGHFNKQFKPNRTDFDWLTRDEEQVDLYIADPACGNIFTAGFFADLFTGLLTIHRQEEINKIPKQLPLLLIAGDQDPVGKSGKGVRQVYQQYKKAGMEDVSLKLYEGARHEILNETNREEVFHDIASWITRVCSRL</sequence>
<dbReference type="GO" id="GO:0016787">
    <property type="term" value="F:hydrolase activity"/>
    <property type="evidence" value="ECO:0007669"/>
    <property type="project" value="UniProtKB-KW"/>
</dbReference>
<accession>A0AAJ1SX94</accession>
<dbReference type="Pfam" id="PF12146">
    <property type="entry name" value="Hydrolase_4"/>
    <property type="match status" value="1"/>
</dbReference>
<keyword evidence="3" id="KW-1185">Reference proteome</keyword>
<dbReference type="InterPro" id="IPR029058">
    <property type="entry name" value="AB_hydrolase_fold"/>
</dbReference>
<keyword evidence="2" id="KW-0378">Hydrolase</keyword>
<dbReference type="RefSeq" id="WP_307256454.1">
    <property type="nucleotide sequence ID" value="NZ_JAUSUC010000007.1"/>
</dbReference>
<dbReference type="Gene3D" id="3.40.50.1820">
    <property type="entry name" value="alpha/beta hydrolase"/>
    <property type="match status" value="1"/>
</dbReference>
<reference evidence="2" key="1">
    <citation type="submission" date="2023-07" db="EMBL/GenBank/DDBJ databases">
        <title>Genomic Encyclopedia of Type Strains, Phase IV (KMG-IV): sequencing the most valuable type-strain genomes for metagenomic binning, comparative biology and taxonomic classification.</title>
        <authorList>
            <person name="Goeker M."/>
        </authorList>
    </citation>
    <scope>NUCLEOTIDE SEQUENCE</scope>
    <source>
        <strain evidence="2">DSM 23947</strain>
    </source>
</reference>
<dbReference type="InterPro" id="IPR022742">
    <property type="entry name" value="Hydrolase_4"/>
</dbReference>
<dbReference type="SUPFAM" id="SSF53474">
    <property type="entry name" value="alpha/beta-Hydrolases"/>
    <property type="match status" value="1"/>
</dbReference>
<dbReference type="AlphaFoldDB" id="A0AAJ1SX94"/>
<feature type="domain" description="Serine aminopeptidase S33" evidence="1">
    <location>
        <begin position="28"/>
        <end position="293"/>
    </location>
</feature>
<dbReference type="InterPro" id="IPR051044">
    <property type="entry name" value="MAG_DAG_Lipase"/>
</dbReference>
<protein>
    <submittedName>
        <fullName evidence="2">Alpha-beta hydrolase superfamily lysophospholipase</fullName>
    </submittedName>
</protein>
<proteinExistence type="predicted"/>
<gene>
    <name evidence="2" type="ORF">J2S13_000861</name>
</gene>